<dbReference type="SUPFAM" id="SSF53474">
    <property type="entry name" value="alpha/beta-Hydrolases"/>
    <property type="match status" value="1"/>
</dbReference>
<proteinExistence type="predicted"/>
<dbReference type="Gene3D" id="4.10.1080.10">
    <property type="entry name" value="TSP type-3 repeat"/>
    <property type="match status" value="1"/>
</dbReference>
<evidence type="ECO:0000313" key="5">
    <source>
        <dbReference type="Proteomes" id="UP001143304"/>
    </source>
</evidence>
<keyword evidence="1 3" id="KW-0732">Signal</keyword>
<protein>
    <recommendedName>
        <fullName evidence="6">Alpha/beta hydrolase family protein</fullName>
    </recommendedName>
</protein>
<dbReference type="RefSeq" id="WP_279248000.1">
    <property type="nucleotide sequence ID" value="NZ_SHNO01000001.1"/>
</dbReference>
<organism evidence="4 5">
    <name type="scientific">Candidatus Marimicrobium litorale</name>
    <dbReference type="NCBI Taxonomy" id="2518991"/>
    <lineage>
        <taxon>Bacteria</taxon>
        <taxon>Pseudomonadati</taxon>
        <taxon>Pseudomonadota</taxon>
        <taxon>Gammaproteobacteria</taxon>
        <taxon>Cellvibrionales</taxon>
        <taxon>Halieaceae</taxon>
        <taxon>Marimicrobium</taxon>
    </lineage>
</organism>
<name>A0ABT3T251_9GAMM</name>
<feature type="signal peptide" evidence="3">
    <location>
        <begin position="1"/>
        <end position="23"/>
    </location>
</feature>
<dbReference type="Pfam" id="PF02412">
    <property type="entry name" value="TSP_3"/>
    <property type="match status" value="2"/>
</dbReference>
<comment type="caution">
    <text evidence="4">The sequence shown here is derived from an EMBL/GenBank/DDBJ whole genome shotgun (WGS) entry which is preliminary data.</text>
</comment>
<evidence type="ECO:0000256" key="3">
    <source>
        <dbReference type="SAM" id="SignalP"/>
    </source>
</evidence>
<sequence>MRQCSFGLVAILGIMAVSLPCSAVDFSPVYTNINVDGTSRNFGYYVPESYDPSKQTPLLFMFHGFGGNNSEASGGSAENGYYGWQTSAHENGFIVIFPLGTGFLPWGFGQNSDDLDFIDEMVVWAKANYNIRETHIFTTGHSYGAMFSYAAARWRGDVIAAFGEHSGNRSTAVPPGPNPTPKLNGILLHAVDDGLVNYSGSQTLYDELVANGHNVYEDGIGIDGIIEVNGWGPDNHRYRKVHNQTQWDFFMASAPPIIDDDIDDDGVSDGEDNCPYDANTDQLDTNGDLEGDACDIDDDGDGWADVDDNCSLVANPQQKDADSDSVGDVCDNCVITPNTDQLDADEDGVGDLCGAFGC</sequence>
<keyword evidence="5" id="KW-1185">Reference proteome</keyword>
<reference evidence="4" key="1">
    <citation type="submission" date="2019-02" db="EMBL/GenBank/DDBJ databases">
        <authorList>
            <person name="Li S.-H."/>
        </authorList>
    </citation>
    <scope>NUCLEOTIDE SEQUENCE</scope>
    <source>
        <strain evidence="4">IMCC11814</strain>
    </source>
</reference>
<dbReference type="EMBL" id="SHNO01000001">
    <property type="protein sequence ID" value="MCX2976245.1"/>
    <property type="molecule type" value="Genomic_DNA"/>
</dbReference>
<evidence type="ECO:0000256" key="1">
    <source>
        <dbReference type="ARBA" id="ARBA00022729"/>
    </source>
</evidence>
<dbReference type="Gene3D" id="3.40.50.1820">
    <property type="entry name" value="alpha/beta hydrolase"/>
    <property type="match status" value="1"/>
</dbReference>
<dbReference type="InterPro" id="IPR029058">
    <property type="entry name" value="AB_hydrolase_fold"/>
</dbReference>
<accession>A0ABT3T251</accession>
<evidence type="ECO:0008006" key="6">
    <source>
        <dbReference type="Google" id="ProtNLM"/>
    </source>
</evidence>
<dbReference type="Proteomes" id="UP001143304">
    <property type="component" value="Unassembled WGS sequence"/>
</dbReference>
<dbReference type="SUPFAM" id="SSF103647">
    <property type="entry name" value="TSP type-3 repeat"/>
    <property type="match status" value="1"/>
</dbReference>
<evidence type="ECO:0000313" key="4">
    <source>
        <dbReference type="EMBL" id="MCX2976245.1"/>
    </source>
</evidence>
<feature type="chain" id="PRO_5046940515" description="Alpha/beta hydrolase family protein" evidence="3">
    <location>
        <begin position="24"/>
        <end position="358"/>
    </location>
</feature>
<dbReference type="InterPro" id="IPR003367">
    <property type="entry name" value="Thrombospondin_3-like_rpt"/>
</dbReference>
<dbReference type="InterPro" id="IPR028974">
    <property type="entry name" value="TSP_type-3_rpt"/>
</dbReference>
<dbReference type="PANTHER" id="PTHR10199">
    <property type="entry name" value="THROMBOSPONDIN"/>
    <property type="match status" value="1"/>
</dbReference>
<evidence type="ECO:0000256" key="2">
    <source>
        <dbReference type="ARBA" id="ARBA00022837"/>
    </source>
</evidence>
<gene>
    <name evidence="4" type="ORF">EYC82_02595</name>
</gene>
<keyword evidence="2" id="KW-0106">Calcium</keyword>